<dbReference type="OrthoDB" id="27140at2759"/>
<dbReference type="PANTHER" id="PTHR22957:SF27">
    <property type="entry name" value="TBC1 DOMAIN FAMILY MEMBER 13"/>
    <property type="match status" value="1"/>
</dbReference>
<evidence type="ECO:0000259" key="1">
    <source>
        <dbReference type="PROSITE" id="PS50086"/>
    </source>
</evidence>
<dbReference type="PANTHER" id="PTHR22957">
    <property type="entry name" value="TBC1 DOMAIN FAMILY MEMBER GTPASE-ACTIVATING PROTEIN"/>
    <property type="match status" value="1"/>
</dbReference>
<feature type="domain" description="Rab-GAP TBC" evidence="1">
    <location>
        <begin position="37"/>
        <end position="330"/>
    </location>
</feature>
<dbReference type="SUPFAM" id="SSF47923">
    <property type="entry name" value="Ypt/Rab-GAP domain of gyp1p"/>
    <property type="match status" value="2"/>
</dbReference>
<dbReference type="AlphaFoldDB" id="A0A1A0HDP0"/>
<proteinExistence type="predicted"/>
<sequence>MLKENEVISKVLLSVSKFKGNFAEFRQGILLGDYDSKSKEFSRLLLWKTCLITKTLNTREWKDKLKTCRVIYHELRKSSNIIVPWWRLDEDNEFFMVKPSSKIHNLQTEPQKSLRFRNVTDDPLTNTKVKISRKETSETNQDDAELLKTIILDVQRLFPGDPVFHSHNDASLRHKRQVVSILFIWSKCNPQAGYKQGLHEVLGLIYKNILKESLALPNTNTLSVDDLNVLSLFDLHYLEHDSFFLFNKFVVGTGIVSQFYESEAVLMISIERFNSFLMKVDQLIHYNLITKLKLDTQLWIIRFFRLILLRELGNDLEISSSFWDKLAAVGASSLTQCVPQLISFSIIVFLIHLKAELALCDFAEALSLLLHYPISTRLNLFPNFINDLFEDALKLFQMRENDLKLYELGLKLNKKYAGVLKVNANLSTVVIPSTLNEEISSGTLTERPLAETLKKSNMAFEKSRLELRLKRKAQLILNNTD</sequence>
<name>A0A1A0HDP0_9ASCO</name>
<dbReference type="Proteomes" id="UP000092555">
    <property type="component" value="Unassembled WGS sequence"/>
</dbReference>
<dbReference type="PROSITE" id="PS50086">
    <property type="entry name" value="TBC_RABGAP"/>
    <property type="match status" value="1"/>
</dbReference>
<dbReference type="GO" id="GO:0006886">
    <property type="term" value="P:intracellular protein transport"/>
    <property type="evidence" value="ECO:0007669"/>
    <property type="project" value="TreeGrafter"/>
</dbReference>
<reference evidence="2 3" key="1">
    <citation type="submission" date="2016-05" db="EMBL/GenBank/DDBJ databases">
        <title>Comparative genomics of biotechnologically important yeasts.</title>
        <authorList>
            <consortium name="DOE Joint Genome Institute"/>
            <person name="Riley R."/>
            <person name="Haridas S."/>
            <person name="Wolfe K.H."/>
            <person name="Lopes M.R."/>
            <person name="Hittinger C.T."/>
            <person name="Goker M."/>
            <person name="Salamov A."/>
            <person name="Wisecaver J."/>
            <person name="Long T.M."/>
            <person name="Aerts A.L."/>
            <person name="Barry K."/>
            <person name="Choi C."/>
            <person name="Clum A."/>
            <person name="Coughlan A.Y."/>
            <person name="Deshpande S."/>
            <person name="Douglass A.P."/>
            <person name="Hanson S.J."/>
            <person name="Klenk H.-P."/>
            <person name="LaButti K."/>
            <person name="Lapidus A."/>
            <person name="Lindquist E."/>
            <person name="Lipzen A."/>
            <person name="Meier-kolthoff J.P."/>
            <person name="Ohm R.A."/>
            <person name="Otillar R.P."/>
            <person name="Pangilinan J."/>
            <person name="Peng Y."/>
            <person name="Rokas A."/>
            <person name="Rosa C.A."/>
            <person name="Scheuner C."/>
            <person name="Sibirny A.A."/>
            <person name="Slot J.C."/>
            <person name="Stielow J.B."/>
            <person name="Sun H."/>
            <person name="Kurtzman C.P."/>
            <person name="Blackwell M."/>
            <person name="Grigoriev I.V."/>
            <person name="Jeffries T.W."/>
        </authorList>
    </citation>
    <scope>NUCLEOTIDE SEQUENCE [LARGE SCALE GENOMIC DNA]</scope>
    <source>
        <strain evidence="2 3">NRRL YB-4993</strain>
    </source>
</reference>
<dbReference type="InterPro" id="IPR035969">
    <property type="entry name" value="Rab-GAP_TBC_sf"/>
</dbReference>
<dbReference type="Pfam" id="PF00566">
    <property type="entry name" value="RabGAP-TBC"/>
    <property type="match status" value="1"/>
</dbReference>
<dbReference type="RefSeq" id="XP_018712695.1">
    <property type="nucleotide sequence ID" value="XM_018854547.1"/>
</dbReference>
<dbReference type="SMART" id="SM00164">
    <property type="entry name" value="TBC"/>
    <property type="match status" value="1"/>
</dbReference>
<evidence type="ECO:0000313" key="3">
    <source>
        <dbReference type="Proteomes" id="UP000092555"/>
    </source>
</evidence>
<organism evidence="2 3">
    <name type="scientific">Metschnikowia bicuspidata var. bicuspidata NRRL YB-4993</name>
    <dbReference type="NCBI Taxonomy" id="869754"/>
    <lineage>
        <taxon>Eukaryota</taxon>
        <taxon>Fungi</taxon>
        <taxon>Dikarya</taxon>
        <taxon>Ascomycota</taxon>
        <taxon>Saccharomycotina</taxon>
        <taxon>Pichiomycetes</taxon>
        <taxon>Metschnikowiaceae</taxon>
        <taxon>Metschnikowia</taxon>
    </lineage>
</organism>
<dbReference type="EMBL" id="LXTC01000002">
    <property type="protein sequence ID" value="OBA22199.1"/>
    <property type="molecule type" value="Genomic_DNA"/>
</dbReference>
<evidence type="ECO:0000313" key="2">
    <source>
        <dbReference type="EMBL" id="OBA22199.1"/>
    </source>
</evidence>
<dbReference type="InterPro" id="IPR000195">
    <property type="entry name" value="Rab-GAP-TBC_dom"/>
</dbReference>
<dbReference type="Gene3D" id="1.10.8.270">
    <property type="entry name" value="putative rabgap domain of human tbc1 domain family member 14 like domains"/>
    <property type="match status" value="1"/>
</dbReference>
<dbReference type="STRING" id="869754.A0A1A0HDP0"/>
<keyword evidence="3" id="KW-1185">Reference proteome</keyword>
<gene>
    <name evidence="2" type="ORF">METBIDRAFT_148331</name>
</gene>
<protein>
    <submittedName>
        <fullName evidence="2">RabGAP/TBC</fullName>
    </submittedName>
</protein>
<comment type="caution">
    <text evidence="2">The sequence shown here is derived from an EMBL/GenBank/DDBJ whole genome shotgun (WGS) entry which is preliminary data.</text>
</comment>
<dbReference type="Gene3D" id="1.10.472.80">
    <property type="entry name" value="Ypt/Rab-GAP domain of gyp1p, domain 3"/>
    <property type="match status" value="1"/>
</dbReference>
<dbReference type="GO" id="GO:0005096">
    <property type="term" value="F:GTPase activator activity"/>
    <property type="evidence" value="ECO:0007669"/>
    <property type="project" value="TreeGrafter"/>
</dbReference>
<accession>A0A1A0HDP0</accession>
<dbReference type="GeneID" id="30027523"/>